<dbReference type="PANTHER" id="PTHR22692:SF33">
    <property type="entry name" value="MYOSIN"/>
    <property type="match status" value="1"/>
</dbReference>
<keyword evidence="1" id="KW-0175">Coiled coil</keyword>
<keyword evidence="5" id="KW-1185">Reference proteome</keyword>
<evidence type="ECO:0000259" key="3">
    <source>
        <dbReference type="PROSITE" id="PS51016"/>
    </source>
</evidence>
<evidence type="ECO:0000256" key="1">
    <source>
        <dbReference type="SAM" id="Coils"/>
    </source>
</evidence>
<dbReference type="PROSITE" id="PS50096">
    <property type="entry name" value="IQ"/>
    <property type="match status" value="2"/>
</dbReference>
<feature type="coiled-coil region" evidence="1">
    <location>
        <begin position="219"/>
        <end position="273"/>
    </location>
</feature>
<dbReference type="InterPro" id="IPR000857">
    <property type="entry name" value="MyTH4_dom"/>
</dbReference>
<dbReference type="Pfam" id="PF00612">
    <property type="entry name" value="IQ"/>
    <property type="match status" value="3"/>
</dbReference>
<accession>A0ABN7NVZ8</accession>
<proteinExistence type="predicted"/>
<name>A0ABN7NVZ8_TIMPD</name>
<dbReference type="InterPro" id="IPR027417">
    <property type="entry name" value="P-loop_NTPase"/>
</dbReference>
<evidence type="ECO:0000313" key="5">
    <source>
        <dbReference type="Proteomes" id="UP001153148"/>
    </source>
</evidence>
<feature type="compositionally biased region" description="Basic and acidic residues" evidence="2">
    <location>
        <begin position="463"/>
        <end position="474"/>
    </location>
</feature>
<reference evidence="4" key="1">
    <citation type="submission" date="2021-03" db="EMBL/GenBank/DDBJ databases">
        <authorList>
            <person name="Tran Van P."/>
        </authorList>
    </citation>
    <scope>NUCLEOTIDE SEQUENCE</scope>
</reference>
<dbReference type="InterPro" id="IPR000048">
    <property type="entry name" value="IQ_motif_EF-hand-BS"/>
</dbReference>
<dbReference type="InterPro" id="IPR051567">
    <property type="entry name" value="Unconventional_Myosin_ATPase"/>
</dbReference>
<dbReference type="SUPFAM" id="SSF52540">
    <property type="entry name" value="P-loop containing nucleoside triphosphate hydrolases"/>
    <property type="match status" value="1"/>
</dbReference>
<dbReference type="Gene3D" id="1.20.5.4820">
    <property type="match status" value="1"/>
</dbReference>
<dbReference type="Pfam" id="PF00784">
    <property type="entry name" value="MyTH4"/>
    <property type="match status" value="1"/>
</dbReference>
<dbReference type="PANTHER" id="PTHR22692">
    <property type="entry name" value="MYOSIN VII, XV"/>
    <property type="match status" value="1"/>
</dbReference>
<dbReference type="PROSITE" id="PS51016">
    <property type="entry name" value="MYTH4"/>
    <property type="match status" value="1"/>
</dbReference>
<dbReference type="EMBL" id="CAJPIN010005889">
    <property type="protein sequence ID" value="CAG2057710.1"/>
    <property type="molecule type" value="Genomic_DNA"/>
</dbReference>
<gene>
    <name evidence="4" type="ORF">TPAB3V08_LOCUS4687</name>
</gene>
<dbReference type="Gene3D" id="1.25.40.530">
    <property type="entry name" value="MyTH4 domain"/>
    <property type="match status" value="2"/>
</dbReference>
<dbReference type="SMART" id="SM00139">
    <property type="entry name" value="MyTH4"/>
    <property type="match status" value="1"/>
</dbReference>
<evidence type="ECO:0000313" key="4">
    <source>
        <dbReference type="EMBL" id="CAG2057710.1"/>
    </source>
</evidence>
<comment type="caution">
    <text evidence="4">The sequence shown here is derived from an EMBL/GenBank/DDBJ whole genome shotgun (WGS) entry which is preliminary data.</text>
</comment>
<feature type="domain" description="MyTH4" evidence="3">
    <location>
        <begin position="471"/>
        <end position="670"/>
    </location>
</feature>
<organism evidence="4 5">
    <name type="scientific">Timema podura</name>
    <name type="common">Walking stick</name>
    <dbReference type="NCBI Taxonomy" id="61482"/>
    <lineage>
        <taxon>Eukaryota</taxon>
        <taxon>Metazoa</taxon>
        <taxon>Ecdysozoa</taxon>
        <taxon>Arthropoda</taxon>
        <taxon>Hexapoda</taxon>
        <taxon>Insecta</taxon>
        <taxon>Pterygota</taxon>
        <taxon>Neoptera</taxon>
        <taxon>Polyneoptera</taxon>
        <taxon>Phasmatodea</taxon>
        <taxon>Timematodea</taxon>
        <taxon>Timematoidea</taxon>
        <taxon>Timematidae</taxon>
        <taxon>Timema</taxon>
    </lineage>
</organism>
<dbReference type="Proteomes" id="UP001153148">
    <property type="component" value="Unassembled WGS sequence"/>
</dbReference>
<sequence length="673" mass="76755">MDIVPTADGSIDSVSADDVFGDIIPAYDRYMDRLPRGVSGCKTHRNTKHPIVVFQTDCLGAYLGVRLIVTPNIPLLCFRQTAKLPQGVSACLCWGRVRKKYQLGQTKVFLKDAHDTILEQERERVLSKSILILQRSIRAWVYRRRFLKLREAAIVFQKHWRGRAPRLLYLVMKRGYSRLQALIRSRRLKSEFVQTRSSIIALQAQCRGFVVRKVCGQKRELKKRRLQELLLLKKQEEAQMKKSGTKNYKLLAEDNYKQRLADLQKEVNDAELGAGVKSLDDDDYERLVDDLFGDIGDKSSPSTPVSPINKTTNVFGDLGAARQDMEEVIDMPHFPVTEHKIDLSEFNFRKFAMTYFRGNINYQYSKRMVKHSLLELPHPGDQGTFLEPSGPWFLNLHRSSRYPTLLVGGASFTIGQSVSGTESWGADDGGVWALVFTFGEDEGVTGAVDDHPALHGGPPGAPLRDRHGGQHPRDGASQPDPFQEHPKQQELPETFFPAVVYDTDYYPPKNGLSAVSDNVSTENRRKMISMTLKRQNRFNDTVHRSLMNEDYGSNSYQAWLESRRTTNLEKLHFIIGHGILRPELRDEIYCQICKQLTNNPTKASFARGWILLSLCVGCFAPSGKFVEYLRAFIREGPRGYAPYCEQRLDRTFHNGTRKQPPSWVELQVRLTKL</sequence>
<dbReference type="SMART" id="SM00015">
    <property type="entry name" value="IQ"/>
    <property type="match status" value="3"/>
</dbReference>
<protein>
    <recommendedName>
        <fullName evidence="3">MyTH4 domain-containing protein</fullName>
    </recommendedName>
</protein>
<feature type="region of interest" description="Disordered" evidence="2">
    <location>
        <begin position="446"/>
        <end position="487"/>
    </location>
</feature>
<dbReference type="InterPro" id="IPR038185">
    <property type="entry name" value="MyTH4_dom_sf"/>
</dbReference>
<evidence type="ECO:0000256" key="2">
    <source>
        <dbReference type="SAM" id="MobiDB-lite"/>
    </source>
</evidence>